<gene>
    <name evidence="2" type="ORF">Wenmar_03421</name>
</gene>
<dbReference type="Proteomes" id="UP000035100">
    <property type="component" value="Unassembled WGS sequence"/>
</dbReference>
<dbReference type="EMBL" id="AONG01000018">
    <property type="protein sequence ID" value="KIQ67966.1"/>
    <property type="molecule type" value="Genomic_DNA"/>
</dbReference>
<evidence type="ECO:0000259" key="1">
    <source>
        <dbReference type="PROSITE" id="PS51729"/>
    </source>
</evidence>
<accession>A0A0D0P8R0</accession>
<dbReference type="eggNOG" id="COG2388">
    <property type="taxonomic scope" value="Bacteria"/>
</dbReference>
<keyword evidence="2" id="KW-0808">Transferase</keyword>
<organism evidence="2 3">
    <name type="scientific">Wenxinia marina DSM 24838</name>
    <dbReference type="NCBI Taxonomy" id="1123501"/>
    <lineage>
        <taxon>Bacteria</taxon>
        <taxon>Pseudomonadati</taxon>
        <taxon>Pseudomonadota</taxon>
        <taxon>Alphaproteobacteria</taxon>
        <taxon>Rhodobacterales</taxon>
        <taxon>Roseobacteraceae</taxon>
        <taxon>Wenxinia</taxon>
    </lineage>
</organism>
<dbReference type="PANTHER" id="PTHR31435:SF10">
    <property type="entry name" value="BSR4717 PROTEIN"/>
    <property type="match status" value="1"/>
</dbReference>
<feature type="domain" description="N-acetyltransferase" evidence="1">
    <location>
        <begin position="13"/>
        <end position="99"/>
    </location>
</feature>
<evidence type="ECO:0000313" key="3">
    <source>
        <dbReference type="Proteomes" id="UP000035100"/>
    </source>
</evidence>
<keyword evidence="3" id="KW-1185">Reference proteome</keyword>
<dbReference type="RefSeq" id="WP_018302181.1">
    <property type="nucleotide sequence ID" value="NZ_KN848374.1"/>
</dbReference>
<protein>
    <submittedName>
        <fullName evidence="2">Putative acetyltransferase</fullName>
    </submittedName>
</protein>
<dbReference type="Gene3D" id="3.40.630.30">
    <property type="match status" value="1"/>
</dbReference>
<name>A0A0D0P8R0_9RHOB</name>
<dbReference type="InterPro" id="IPR031165">
    <property type="entry name" value="GNAT_YJDJ"/>
</dbReference>
<dbReference type="SUPFAM" id="SSF55729">
    <property type="entry name" value="Acyl-CoA N-acyltransferases (Nat)"/>
    <property type="match status" value="1"/>
</dbReference>
<sequence length="100" mass="10830">MSDAAAAPEVRKEVDGHKARFVIALPEGEAELTLSIASPTMVIADHTGVPKALEGRGLARRLLDALLADARAEGYKIVPLCPYVNAQRRRHPEWADLFTG</sequence>
<dbReference type="PANTHER" id="PTHR31435">
    <property type="entry name" value="PROTEIN NATD1"/>
    <property type="match status" value="1"/>
</dbReference>
<dbReference type="GO" id="GO:0016740">
    <property type="term" value="F:transferase activity"/>
    <property type="evidence" value="ECO:0007669"/>
    <property type="project" value="UniProtKB-KW"/>
</dbReference>
<reference evidence="2 3" key="1">
    <citation type="submission" date="2013-01" db="EMBL/GenBank/DDBJ databases">
        <authorList>
            <person name="Fiebig A."/>
            <person name="Goeker M."/>
            <person name="Klenk H.-P.P."/>
        </authorList>
    </citation>
    <scope>NUCLEOTIDE SEQUENCE [LARGE SCALE GENOMIC DNA]</scope>
    <source>
        <strain evidence="2 3">DSM 24838</strain>
    </source>
</reference>
<comment type="caution">
    <text evidence="2">The sequence shown here is derived from an EMBL/GenBank/DDBJ whole genome shotgun (WGS) entry which is preliminary data.</text>
</comment>
<dbReference type="Pfam" id="PF14542">
    <property type="entry name" value="Acetyltransf_CG"/>
    <property type="match status" value="1"/>
</dbReference>
<dbReference type="InterPro" id="IPR045057">
    <property type="entry name" value="Gcn5-rel_NAT"/>
</dbReference>
<dbReference type="AlphaFoldDB" id="A0A0D0P8R0"/>
<dbReference type="InterPro" id="IPR016181">
    <property type="entry name" value="Acyl_CoA_acyltransferase"/>
</dbReference>
<evidence type="ECO:0000313" key="2">
    <source>
        <dbReference type="EMBL" id="KIQ67966.1"/>
    </source>
</evidence>
<dbReference type="PROSITE" id="PS51729">
    <property type="entry name" value="GNAT_YJDJ"/>
    <property type="match status" value="1"/>
</dbReference>
<dbReference type="STRING" id="1123501.Wenmar_03421"/>
<proteinExistence type="predicted"/>
<dbReference type="PATRIC" id="fig|1123501.6.peg.3547"/>